<dbReference type="PANTHER" id="PTHR43742:SF6">
    <property type="entry name" value="OXIDOREDUCTASE YYAE-RELATED"/>
    <property type="match status" value="1"/>
</dbReference>
<dbReference type="Gene3D" id="3.40.228.10">
    <property type="entry name" value="Dimethylsulfoxide Reductase, domain 2"/>
    <property type="match status" value="1"/>
</dbReference>
<evidence type="ECO:0000313" key="9">
    <source>
        <dbReference type="EMBL" id="MEC4294874.1"/>
    </source>
</evidence>
<dbReference type="RefSeq" id="WP_326437875.1">
    <property type="nucleotide sequence ID" value="NZ_JAYMFH010000005.1"/>
</dbReference>
<dbReference type="PANTHER" id="PTHR43742">
    <property type="entry name" value="TRIMETHYLAMINE-N-OXIDE REDUCTASE"/>
    <property type="match status" value="1"/>
</dbReference>
<gene>
    <name evidence="9" type="ORF">VJ920_06100</name>
</gene>
<dbReference type="Gene3D" id="2.20.25.90">
    <property type="entry name" value="ADC-like domains"/>
    <property type="match status" value="1"/>
</dbReference>
<reference evidence="9 10" key="1">
    <citation type="submission" date="2024-01" db="EMBL/GenBank/DDBJ databases">
        <title>novel species in genus Adlercreutzia.</title>
        <authorList>
            <person name="Liu X."/>
        </authorList>
    </citation>
    <scope>NUCLEOTIDE SEQUENCE [LARGE SCALE GENOMIC DNA]</scope>
    <source>
        <strain evidence="9 10">R22</strain>
    </source>
</reference>
<keyword evidence="4" id="KW-0479">Metal-binding</keyword>
<keyword evidence="10" id="KW-1185">Reference proteome</keyword>
<dbReference type="CDD" id="cd02781">
    <property type="entry name" value="MopB_CT_Acetylene-hydratase"/>
    <property type="match status" value="1"/>
</dbReference>
<comment type="cofactor">
    <cofactor evidence="1">
        <name>Mo-bis(molybdopterin guanine dinucleotide)</name>
        <dbReference type="ChEBI" id="CHEBI:60539"/>
    </cofactor>
</comment>
<dbReference type="InterPro" id="IPR037949">
    <property type="entry name" value="MopB_CT_Acetylene-hydratase"/>
</dbReference>
<accession>A0ABU6IYE7</accession>
<dbReference type="InterPro" id="IPR006963">
    <property type="entry name" value="Mopterin_OxRdtase_4Fe-4S_dom"/>
</dbReference>
<dbReference type="Gene3D" id="3.40.50.740">
    <property type="match status" value="1"/>
</dbReference>
<keyword evidence="6" id="KW-0408">Iron</keyword>
<dbReference type="Gene3D" id="2.40.40.20">
    <property type="match status" value="1"/>
</dbReference>
<organism evidence="9 10">
    <name type="scientific">Adlercreutzia shanghongiae</name>
    <dbReference type="NCBI Taxonomy" id="3111773"/>
    <lineage>
        <taxon>Bacteria</taxon>
        <taxon>Bacillati</taxon>
        <taxon>Actinomycetota</taxon>
        <taxon>Coriobacteriia</taxon>
        <taxon>Eggerthellales</taxon>
        <taxon>Eggerthellaceae</taxon>
        <taxon>Adlercreutzia</taxon>
    </lineage>
</organism>
<dbReference type="InterPro" id="IPR009010">
    <property type="entry name" value="Asp_de-COase-like_dom_sf"/>
</dbReference>
<name>A0ABU6IYE7_9ACTN</name>
<evidence type="ECO:0000256" key="6">
    <source>
        <dbReference type="ARBA" id="ARBA00023004"/>
    </source>
</evidence>
<evidence type="ECO:0000313" key="10">
    <source>
        <dbReference type="Proteomes" id="UP001343724"/>
    </source>
</evidence>
<keyword evidence="7" id="KW-0411">Iron-sulfur</keyword>
<dbReference type="Pfam" id="PF00384">
    <property type="entry name" value="Molybdopterin"/>
    <property type="match status" value="1"/>
</dbReference>
<evidence type="ECO:0000256" key="7">
    <source>
        <dbReference type="ARBA" id="ARBA00023014"/>
    </source>
</evidence>
<dbReference type="PROSITE" id="PS51669">
    <property type="entry name" value="4FE4S_MOW_BIS_MGD"/>
    <property type="match status" value="1"/>
</dbReference>
<dbReference type="SUPFAM" id="SSF50692">
    <property type="entry name" value="ADC-like"/>
    <property type="match status" value="1"/>
</dbReference>
<comment type="similarity">
    <text evidence="2">Belongs to the prokaryotic molybdopterin-containing oxidoreductase family.</text>
</comment>
<dbReference type="InterPro" id="IPR006657">
    <property type="entry name" value="MoPterin_dinucl-bd_dom"/>
</dbReference>
<evidence type="ECO:0000256" key="3">
    <source>
        <dbReference type="ARBA" id="ARBA00022505"/>
    </source>
</evidence>
<dbReference type="Pfam" id="PF04879">
    <property type="entry name" value="Molybdop_Fe4S4"/>
    <property type="match status" value="1"/>
</dbReference>
<evidence type="ECO:0000259" key="8">
    <source>
        <dbReference type="PROSITE" id="PS51669"/>
    </source>
</evidence>
<dbReference type="EMBL" id="JAYMFH010000005">
    <property type="protein sequence ID" value="MEC4294874.1"/>
    <property type="molecule type" value="Genomic_DNA"/>
</dbReference>
<feature type="domain" description="4Fe-4S Mo/W bis-MGD-type" evidence="8">
    <location>
        <begin position="22"/>
        <end position="79"/>
    </location>
</feature>
<keyword evidence="5" id="KW-0560">Oxidoreductase</keyword>
<proteinExistence type="inferred from homology"/>
<comment type="caution">
    <text evidence="9">The sequence shown here is derived from an EMBL/GenBank/DDBJ whole genome shotgun (WGS) entry which is preliminary data.</text>
</comment>
<sequence length="758" mass="85383">MEFKNDLGKPWRWEEDGLTVTRSCAWSAPGCHPVGCGLKYYVDKEGKLVKVEGDENHPVTKGRLCIRCLTLKDVIYHPDRVLYPMKRDPKDRGNADAWERISWDEAYELIESEYHRIVDEYGPNAICCWCGTGRQGGIMHPYPAAVFGTNNAVDCLSGAACYSPRNIECFAMLGGWYPEVDMAAQFKDTYDDPRYKVPECILLWGKAPLASNGDGLWGHGLIELMKRGTKLVVVDPRVTWLANKAEYHLQIWPGTDTALAMAMNHVMISEGLYDKEFVDQWTWGFEQFAERVATMPPERAAEICGITAEEIYEATRFYAKANPSAVMWGLGCDQQENACQLGQAMIGLMSLTGFLDAPGGTTVGGAEGYGNINFGTDKISEEVKMMTIGLDQYPCYCEFFQYGESSNALKAMETGEPYPIKMSMFTGNNMMVCNGAEPKRWHDALLGLEFNIGLDLWMTPSIQASCDVMLPLSTFVEQDGGVTPYYGGTNVYTGALNKAISVGECKSDLEITLELGRRIHPEWFEEIPDLNTWINEIEWAQKYDFKNISEEVVHQHGDDIFSYYKYKTGRQREDGQIGFETQSGRVELYTTLFEYYGEDPLPHYDPSNRSHEVLVDLKDKYPLKLTTGARNYAYFHSEGRQIPYLRETHPDPIVRIHPEDAAARDIHDGEWVVIENEIGKCQMRAEVTPIVKKGMAQADHGWWFPEMDGNEPTLYGAWKSNINLLLPTGPKYIGKLGLGAPYKCNICEITKGEVGINA</sequence>
<dbReference type="Proteomes" id="UP001343724">
    <property type="component" value="Unassembled WGS sequence"/>
</dbReference>
<dbReference type="Pfam" id="PF01568">
    <property type="entry name" value="Molydop_binding"/>
    <property type="match status" value="1"/>
</dbReference>
<dbReference type="InterPro" id="IPR050612">
    <property type="entry name" value="Prok_Mopterin_Oxidored"/>
</dbReference>
<dbReference type="InterPro" id="IPR006656">
    <property type="entry name" value="Mopterin_OxRdtase"/>
</dbReference>
<dbReference type="PROSITE" id="PS00932">
    <property type="entry name" value="MOLYBDOPTERIN_PROK_3"/>
    <property type="match status" value="1"/>
</dbReference>
<dbReference type="SMART" id="SM00926">
    <property type="entry name" value="Molybdop_Fe4S4"/>
    <property type="match status" value="1"/>
</dbReference>
<evidence type="ECO:0000256" key="1">
    <source>
        <dbReference type="ARBA" id="ARBA00001942"/>
    </source>
</evidence>
<evidence type="ECO:0000256" key="2">
    <source>
        <dbReference type="ARBA" id="ARBA00010312"/>
    </source>
</evidence>
<protein>
    <submittedName>
        <fullName evidence="9">Molybdopterin-dependent oxidoreductase</fullName>
    </submittedName>
</protein>
<evidence type="ECO:0000256" key="5">
    <source>
        <dbReference type="ARBA" id="ARBA00023002"/>
    </source>
</evidence>
<evidence type="ECO:0000256" key="4">
    <source>
        <dbReference type="ARBA" id="ARBA00022723"/>
    </source>
</evidence>
<keyword evidence="3" id="KW-0500">Molybdenum</keyword>
<dbReference type="SUPFAM" id="SSF53706">
    <property type="entry name" value="Formate dehydrogenase/DMSO reductase, domains 1-3"/>
    <property type="match status" value="1"/>
</dbReference>
<dbReference type="InterPro" id="IPR006655">
    <property type="entry name" value="Mopterin_OxRdtase_prok_CS"/>
</dbReference>